<protein>
    <submittedName>
        <fullName evidence="2">Uncharacterized protein</fullName>
    </submittedName>
</protein>
<evidence type="ECO:0000313" key="3">
    <source>
        <dbReference type="Proteomes" id="UP001601442"/>
    </source>
</evidence>
<comment type="caution">
    <text evidence="2">The sequence shown here is derived from an EMBL/GenBank/DDBJ whole genome shotgun (WGS) entry which is preliminary data.</text>
</comment>
<evidence type="ECO:0000313" key="2">
    <source>
        <dbReference type="EMBL" id="MFF0498559.1"/>
    </source>
</evidence>
<gene>
    <name evidence="2" type="ORF">ACFYU5_19290</name>
</gene>
<organism evidence="2 3">
    <name type="scientific">Nocardia aobensis</name>
    <dbReference type="NCBI Taxonomy" id="257277"/>
    <lineage>
        <taxon>Bacteria</taxon>
        <taxon>Bacillati</taxon>
        <taxon>Actinomycetota</taxon>
        <taxon>Actinomycetes</taxon>
        <taxon>Mycobacteriales</taxon>
        <taxon>Nocardiaceae</taxon>
        <taxon>Nocardia</taxon>
    </lineage>
</organism>
<dbReference type="EMBL" id="JBIAMT010000003">
    <property type="protein sequence ID" value="MFF0498559.1"/>
    <property type="molecule type" value="Genomic_DNA"/>
</dbReference>
<name>A0ABW6P5X9_9NOCA</name>
<sequence>MSEFMPLERHEIAQFGQLTAMQIDVDTVIVLELKPGVDLPDHAAVILRDRLKMIFPSNPIVVIDPEKMSLKVVDQPEATAPAKPTAWEIFSPVAVELAAIVIVLSAKKVIRRIRRRRAA</sequence>
<dbReference type="Proteomes" id="UP001601442">
    <property type="component" value="Unassembled WGS sequence"/>
</dbReference>
<evidence type="ECO:0000256" key="1">
    <source>
        <dbReference type="SAM" id="Phobius"/>
    </source>
</evidence>
<keyword evidence="1" id="KW-0812">Transmembrane</keyword>
<keyword evidence="3" id="KW-1185">Reference proteome</keyword>
<keyword evidence="1" id="KW-1133">Transmembrane helix</keyword>
<proteinExistence type="predicted"/>
<keyword evidence="1" id="KW-0472">Membrane</keyword>
<dbReference type="RefSeq" id="WP_387396139.1">
    <property type="nucleotide sequence ID" value="NZ_JBIAMT010000003.1"/>
</dbReference>
<reference evidence="2 3" key="1">
    <citation type="submission" date="2024-10" db="EMBL/GenBank/DDBJ databases">
        <title>The Natural Products Discovery Center: Release of the First 8490 Sequenced Strains for Exploring Actinobacteria Biosynthetic Diversity.</title>
        <authorList>
            <person name="Kalkreuter E."/>
            <person name="Kautsar S.A."/>
            <person name="Yang D."/>
            <person name="Bader C.D."/>
            <person name="Teijaro C.N."/>
            <person name="Fluegel L."/>
            <person name="Davis C.M."/>
            <person name="Simpson J.R."/>
            <person name="Lauterbach L."/>
            <person name="Steele A.D."/>
            <person name="Gui C."/>
            <person name="Meng S."/>
            <person name="Li G."/>
            <person name="Viehrig K."/>
            <person name="Ye F."/>
            <person name="Su P."/>
            <person name="Kiefer A.F."/>
            <person name="Nichols A."/>
            <person name="Cepeda A.J."/>
            <person name="Yan W."/>
            <person name="Fan B."/>
            <person name="Jiang Y."/>
            <person name="Adhikari A."/>
            <person name="Zheng C.-J."/>
            <person name="Schuster L."/>
            <person name="Cowan T.M."/>
            <person name="Smanski M.J."/>
            <person name="Chevrette M.G."/>
            <person name="De Carvalho L.P.S."/>
            <person name="Shen B."/>
        </authorList>
    </citation>
    <scope>NUCLEOTIDE SEQUENCE [LARGE SCALE GENOMIC DNA]</scope>
    <source>
        <strain evidence="2 3">NPDC004119</strain>
    </source>
</reference>
<feature type="transmembrane region" description="Helical" evidence="1">
    <location>
        <begin position="89"/>
        <end position="106"/>
    </location>
</feature>
<accession>A0ABW6P5X9</accession>